<accession>A0A9N7YR57</accession>
<dbReference type="AlphaFoldDB" id="A0A9N7YR57"/>
<comment type="caution">
    <text evidence="1">The sequence shown here is derived from an EMBL/GenBank/DDBJ whole genome shotgun (WGS) entry which is preliminary data.</text>
</comment>
<dbReference type="EMBL" id="CADEAL010001707">
    <property type="protein sequence ID" value="CAB1434889.1"/>
    <property type="molecule type" value="Genomic_DNA"/>
</dbReference>
<gene>
    <name evidence="1" type="ORF">PLEPLA_LOCUS22993</name>
</gene>
<dbReference type="Proteomes" id="UP001153269">
    <property type="component" value="Unassembled WGS sequence"/>
</dbReference>
<keyword evidence="2" id="KW-1185">Reference proteome</keyword>
<organism evidence="1 2">
    <name type="scientific">Pleuronectes platessa</name>
    <name type="common">European plaice</name>
    <dbReference type="NCBI Taxonomy" id="8262"/>
    <lineage>
        <taxon>Eukaryota</taxon>
        <taxon>Metazoa</taxon>
        <taxon>Chordata</taxon>
        <taxon>Craniata</taxon>
        <taxon>Vertebrata</taxon>
        <taxon>Euteleostomi</taxon>
        <taxon>Actinopterygii</taxon>
        <taxon>Neopterygii</taxon>
        <taxon>Teleostei</taxon>
        <taxon>Neoteleostei</taxon>
        <taxon>Acanthomorphata</taxon>
        <taxon>Carangaria</taxon>
        <taxon>Pleuronectiformes</taxon>
        <taxon>Pleuronectoidei</taxon>
        <taxon>Pleuronectidae</taxon>
        <taxon>Pleuronectes</taxon>
    </lineage>
</organism>
<protein>
    <submittedName>
        <fullName evidence="1">Uncharacterized protein</fullName>
    </submittedName>
</protein>
<proteinExistence type="predicted"/>
<evidence type="ECO:0000313" key="1">
    <source>
        <dbReference type="EMBL" id="CAB1434889.1"/>
    </source>
</evidence>
<sequence length="131" mass="14174">MDTLAADTLRGFSAHLRRPGRCRAPRRFSDKQIGRTRAAGQAPASSTVLTWLALAEEFLPLNSVNKDVSKRSTSLCHQACDGNMWQGAASLETDVEGIGAATTVAVGPDRPAGSEKLIDMCERQRLCEEED</sequence>
<name>A0A9N7YR57_PLEPL</name>
<evidence type="ECO:0000313" key="2">
    <source>
        <dbReference type="Proteomes" id="UP001153269"/>
    </source>
</evidence>
<reference evidence="1" key="1">
    <citation type="submission" date="2020-03" db="EMBL/GenBank/DDBJ databases">
        <authorList>
            <person name="Weist P."/>
        </authorList>
    </citation>
    <scope>NUCLEOTIDE SEQUENCE</scope>
</reference>